<evidence type="ECO:0000256" key="1">
    <source>
        <dbReference type="ARBA" id="ARBA00006484"/>
    </source>
</evidence>
<comment type="caution">
    <text evidence="4">The sequence shown here is derived from an EMBL/GenBank/DDBJ whole genome shotgun (WGS) entry which is preliminary data.</text>
</comment>
<dbReference type="PROSITE" id="PS00061">
    <property type="entry name" value="ADH_SHORT"/>
    <property type="match status" value="1"/>
</dbReference>
<dbReference type="SMART" id="SM00822">
    <property type="entry name" value="PKS_KR"/>
    <property type="match status" value="1"/>
</dbReference>
<dbReference type="OrthoDB" id="9803333at2"/>
<dbReference type="Proteomes" id="UP000287188">
    <property type="component" value="Unassembled WGS sequence"/>
</dbReference>
<dbReference type="InterPro" id="IPR036291">
    <property type="entry name" value="NAD(P)-bd_dom_sf"/>
</dbReference>
<dbReference type="PRINTS" id="PR00080">
    <property type="entry name" value="SDRFAMILY"/>
</dbReference>
<proteinExistence type="inferred from homology"/>
<organism evidence="4 5">
    <name type="scientific">Dictyobacter kobayashii</name>
    <dbReference type="NCBI Taxonomy" id="2014872"/>
    <lineage>
        <taxon>Bacteria</taxon>
        <taxon>Bacillati</taxon>
        <taxon>Chloroflexota</taxon>
        <taxon>Ktedonobacteria</taxon>
        <taxon>Ktedonobacterales</taxon>
        <taxon>Dictyobacteraceae</taxon>
        <taxon>Dictyobacter</taxon>
    </lineage>
</organism>
<accession>A0A402AKU3</accession>
<evidence type="ECO:0000313" key="4">
    <source>
        <dbReference type="EMBL" id="GCE19746.1"/>
    </source>
</evidence>
<dbReference type="PRINTS" id="PR00081">
    <property type="entry name" value="GDHRDH"/>
</dbReference>
<dbReference type="PANTHER" id="PTHR42760">
    <property type="entry name" value="SHORT-CHAIN DEHYDROGENASES/REDUCTASES FAMILY MEMBER"/>
    <property type="match status" value="1"/>
</dbReference>
<keyword evidence="2" id="KW-0560">Oxidoreductase</keyword>
<dbReference type="InterPro" id="IPR020904">
    <property type="entry name" value="Sc_DH/Rdtase_CS"/>
</dbReference>
<dbReference type="FunFam" id="3.40.50.720:FF:000173">
    <property type="entry name" value="3-oxoacyl-[acyl-carrier protein] reductase"/>
    <property type="match status" value="1"/>
</dbReference>
<dbReference type="PANTHER" id="PTHR42760:SF40">
    <property type="entry name" value="3-OXOACYL-[ACYL-CARRIER-PROTEIN] REDUCTASE, CHLOROPLASTIC"/>
    <property type="match status" value="1"/>
</dbReference>
<dbReference type="Gene3D" id="3.40.50.720">
    <property type="entry name" value="NAD(P)-binding Rossmann-like Domain"/>
    <property type="match status" value="1"/>
</dbReference>
<evidence type="ECO:0000256" key="2">
    <source>
        <dbReference type="ARBA" id="ARBA00023002"/>
    </source>
</evidence>
<keyword evidence="5" id="KW-1185">Reference proteome</keyword>
<dbReference type="RefSeq" id="WP_126551566.1">
    <property type="nucleotide sequence ID" value="NZ_BIFS01000001.1"/>
</dbReference>
<feature type="domain" description="Ketoreductase" evidence="3">
    <location>
        <begin position="7"/>
        <end position="194"/>
    </location>
</feature>
<dbReference type="AlphaFoldDB" id="A0A402AKU3"/>
<dbReference type="Pfam" id="PF13561">
    <property type="entry name" value="adh_short_C2"/>
    <property type="match status" value="1"/>
</dbReference>
<dbReference type="EMBL" id="BIFS01000001">
    <property type="protein sequence ID" value="GCE19746.1"/>
    <property type="molecule type" value="Genomic_DNA"/>
</dbReference>
<dbReference type="InterPro" id="IPR002347">
    <property type="entry name" value="SDR_fam"/>
</dbReference>
<evidence type="ECO:0000259" key="3">
    <source>
        <dbReference type="SMART" id="SM00822"/>
    </source>
</evidence>
<dbReference type="GO" id="GO:0030497">
    <property type="term" value="P:fatty acid elongation"/>
    <property type="evidence" value="ECO:0007669"/>
    <property type="project" value="TreeGrafter"/>
</dbReference>
<comment type="similarity">
    <text evidence="1">Belongs to the short-chain dehydrogenases/reductases (SDR) family.</text>
</comment>
<dbReference type="GO" id="GO:0016616">
    <property type="term" value="F:oxidoreductase activity, acting on the CH-OH group of donors, NAD or NADP as acceptor"/>
    <property type="evidence" value="ECO:0007669"/>
    <property type="project" value="UniProtKB-ARBA"/>
</dbReference>
<evidence type="ECO:0000313" key="5">
    <source>
        <dbReference type="Proteomes" id="UP000287188"/>
    </source>
</evidence>
<name>A0A402AKU3_9CHLR</name>
<gene>
    <name evidence="4" type="ORF">KDK_35460</name>
</gene>
<protein>
    <submittedName>
        <fullName evidence="4">Short-chain dehydrogenase</fullName>
    </submittedName>
</protein>
<sequence>MAEHKQRVVLITGGGSGLGQAMASAFVKEEGAVVAIIGRDAEKLRRVAAELEPHVFYYQADVSQRQQVEAAVQAIVDKYGHIDVLINAAGFSGDGVTTEKSLLEAEQDWDCVQETNLKGSFLMTIAVAPHLPRPEGRIIYIGSIAASTGGSRAGSVVYAATKAGLHGLTYGFARELSGQGITVNTIAPGFIADTGFTGHWSEERVQGVVAQIPAGRAGQVEDVSAAALYLASPRASFVTGQILNVNGGWLFGK</sequence>
<dbReference type="SUPFAM" id="SSF51735">
    <property type="entry name" value="NAD(P)-binding Rossmann-fold domains"/>
    <property type="match status" value="1"/>
</dbReference>
<reference evidence="5" key="1">
    <citation type="submission" date="2018-12" db="EMBL/GenBank/DDBJ databases">
        <title>Tengunoibacter tsumagoiensis gen. nov., sp. nov., Dictyobacter kobayashii sp. nov., D. alpinus sp. nov., and D. joshuensis sp. nov. and description of Dictyobacteraceae fam. nov. within the order Ktedonobacterales isolated from Tengu-no-mugimeshi.</title>
        <authorList>
            <person name="Wang C.M."/>
            <person name="Zheng Y."/>
            <person name="Sakai Y."/>
            <person name="Toyoda A."/>
            <person name="Minakuchi Y."/>
            <person name="Abe K."/>
            <person name="Yokota A."/>
            <person name="Yabe S."/>
        </authorList>
    </citation>
    <scope>NUCLEOTIDE SEQUENCE [LARGE SCALE GENOMIC DNA]</scope>
    <source>
        <strain evidence="5">Uno11</strain>
    </source>
</reference>
<dbReference type="InterPro" id="IPR057326">
    <property type="entry name" value="KR_dom"/>
</dbReference>